<dbReference type="CDD" id="cd22013">
    <property type="entry name" value="HMG-box_AtSSRP1"/>
    <property type="match status" value="1"/>
</dbReference>
<dbReference type="InterPro" id="IPR013719">
    <property type="entry name" value="RTT106/SPT16-like_middle_dom"/>
</dbReference>
<dbReference type="FunFam" id="1.10.30.10:FF:000016">
    <property type="entry name" value="FACT complex subunit SSRP1"/>
    <property type="match status" value="1"/>
</dbReference>
<dbReference type="InterPro" id="IPR035417">
    <property type="entry name" value="SSRP1/POB3_N"/>
</dbReference>
<dbReference type="GO" id="GO:0035101">
    <property type="term" value="C:FACT complex"/>
    <property type="evidence" value="ECO:0007669"/>
    <property type="project" value="TreeGrafter"/>
</dbReference>
<dbReference type="Gene3D" id="1.10.30.10">
    <property type="entry name" value="High mobility group box domain"/>
    <property type="match status" value="1"/>
</dbReference>
<dbReference type="InterPro" id="IPR024954">
    <property type="entry name" value="SSRP1_DD"/>
</dbReference>
<comment type="subcellular location">
    <subcellularLocation>
        <location evidence="1">Chromosome</location>
    </subcellularLocation>
</comment>
<evidence type="ECO:0000256" key="1">
    <source>
        <dbReference type="ARBA" id="ARBA00004286"/>
    </source>
</evidence>
<dbReference type="SMART" id="SM00398">
    <property type="entry name" value="HMG"/>
    <property type="match status" value="1"/>
</dbReference>
<dbReference type="SMART" id="SM01287">
    <property type="entry name" value="Rtt106"/>
    <property type="match status" value="1"/>
</dbReference>
<dbReference type="GO" id="GO:0006260">
    <property type="term" value="P:DNA replication"/>
    <property type="evidence" value="ECO:0007669"/>
    <property type="project" value="UniProtKB-KW"/>
</dbReference>
<dbReference type="EMBL" id="JACXVP010000003">
    <property type="protein sequence ID" value="KAG5618145.1"/>
    <property type="molecule type" value="Genomic_DNA"/>
</dbReference>
<keyword evidence="22" id="KW-1185">Reference proteome</keyword>
<keyword evidence="9 17" id="KW-0238">DNA-binding</keyword>
<dbReference type="FunFam" id="2.30.29.30:FF:000214">
    <property type="entry name" value="FACT complex subunit SSRP1"/>
    <property type="match status" value="1"/>
</dbReference>
<feature type="domain" description="HMG box" evidence="20">
    <location>
        <begin position="1277"/>
        <end position="1345"/>
    </location>
</feature>
<dbReference type="InterPro" id="IPR036910">
    <property type="entry name" value="HMG_box_dom_sf"/>
</dbReference>
<proteinExistence type="inferred from homology"/>
<evidence type="ECO:0000256" key="14">
    <source>
        <dbReference type="ARBA" id="ARBA00068863"/>
    </source>
</evidence>
<dbReference type="GO" id="GO:0031491">
    <property type="term" value="F:nucleosome binding"/>
    <property type="evidence" value="ECO:0007669"/>
    <property type="project" value="TreeGrafter"/>
</dbReference>
<reference evidence="21 22" key="1">
    <citation type="submission" date="2020-09" db="EMBL/GenBank/DDBJ databases">
        <title>De no assembly of potato wild relative species, Solanum commersonii.</title>
        <authorList>
            <person name="Cho K."/>
        </authorList>
    </citation>
    <scope>NUCLEOTIDE SEQUENCE [LARGE SCALE GENOMIC DNA]</scope>
    <source>
        <strain evidence="21">LZ3.2</strain>
        <tissue evidence="21">Leaf</tissue>
    </source>
</reference>
<dbReference type="FunFam" id="2.30.29.220:FF:000002">
    <property type="entry name" value="FACT complex subunit SSRP1"/>
    <property type="match status" value="1"/>
</dbReference>
<evidence type="ECO:0000256" key="5">
    <source>
        <dbReference type="ARBA" id="ARBA00022454"/>
    </source>
</evidence>
<dbReference type="GO" id="GO:0042393">
    <property type="term" value="F:histone binding"/>
    <property type="evidence" value="ECO:0007669"/>
    <property type="project" value="TreeGrafter"/>
</dbReference>
<dbReference type="InterPro" id="IPR048993">
    <property type="entry name" value="SSRP1-like_PH1"/>
</dbReference>
<accession>A0A9J6A0S1</accession>
<dbReference type="InterPro" id="IPR009071">
    <property type="entry name" value="HMG_box_dom"/>
</dbReference>
<organism evidence="21 22">
    <name type="scientific">Solanum commersonii</name>
    <name type="common">Commerson's wild potato</name>
    <name type="synonym">Commerson's nightshade</name>
    <dbReference type="NCBI Taxonomy" id="4109"/>
    <lineage>
        <taxon>Eukaryota</taxon>
        <taxon>Viridiplantae</taxon>
        <taxon>Streptophyta</taxon>
        <taxon>Embryophyta</taxon>
        <taxon>Tracheophyta</taxon>
        <taxon>Spermatophyta</taxon>
        <taxon>Magnoliopsida</taxon>
        <taxon>eudicotyledons</taxon>
        <taxon>Gunneridae</taxon>
        <taxon>Pentapetalae</taxon>
        <taxon>asterids</taxon>
        <taxon>lamiids</taxon>
        <taxon>Solanales</taxon>
        <taxon>Solanaceae</taxon>
        <taxon>Solanoideae</taxon>
        <taxon>Solaneae</taxon>
        <taxon>Solanum</taxon>
    </lineage>
</organism>
<dbReference type="Gene3D" id="2.30.29.30">
    <property type="entry name" value="Pleckstrin-homology domain (PH domain)/Phosphotyrosine-binding domain (PTB)"/>
    <property type="match status" value="2"/>
</dbReference>
<dbReference type="GO" id="GO:0003677">
    <property type="term" value="F:DNA binding"/>
    <property type="evidence" value="ECO:0007669"/>
    <property type="project" value="UniProtKB-UniRule"/>
</dbReference>
<evidence type="ECO:0000256" key="19">
    <source>
        <dbReference type="SAM" id="SignalP"/>
    </source>
</evidence>
<dbReference type="PRINTS" id="PR00887">
    <property type="entry name" value="SSRCOGNITION"/>
</dbReference>
<keyword evidence="10" id="KW-0804">Transcription</keyword>
<comment type="caution">
    <text evidence="21">The sequence shown here is derived from an EMBL/GenBank/DDBJ whole genome shotgun (WGS) entry which is preliminary data.</text>
</comment>
<dbReference type="Pfam" id="PF17292">
    <property type="entry name" value="POB3_N"/>
    <property type="match status" value="1"/>
</dbReference>
<evidence type="ECO:0000256" key="15">
    <source>
        <dbReference type="ARBA" id="ARBA00078911"/>
    </source>
</evidence>
<feature type="chain" id="PRO_5039948510" description="FACT complex subunit SSRP1" evidence="19">
    <location>
        <begin position="26"/>
        <end position="1361"/>
    </location>
</feature>
<dbReference type="PANTHER" id="PTHR45849:SF1">
    <property type="entry name" value="FACT COMPLEX SUBUNIT SSRP1"/>
    <property type="match status" value="1"/>
</dbReference>
<evidence type="ECO:0000259" key="20">
    <source>
        <dbReference type="PROSITE" id="PS50118"/>
    </source>
</evidence>
<dbReference type="InterPro" id="IPR000969">
    <property type="entry name" value="SSRP1/POB3"/>
</dbReference>
<dbReference type="GO" id="GO:0048731">
    <property type="term" value="P:system development"/>
    <property type="evidence" value="ECO:0007669"/>
    <property type="project" value="UniProtKB-ARBA"/>
</dbReference>
<dbReference type="InterPro" id="IPR011993">
    <property type="entry name" value="PH-like_dom_sf"/>
</dbReference>
<dbReference type="Proteomes" id="UP000824120">
    <property type="component" value="Chromosome 3"/>
</dbReference>
<evidence type="ECO:0000256" key="7">
    <source>
        <dbReference type="ARBA" id="ARBA00022763"/>
    </source>
</evidence>
<feature type="DNA-binding region" description="HMG box" evidence="17">
    <location>
        <begin position="1277"/>
        <end position="1345"/>
    </location>
</feature>
<feature type="compositionally biased region" description="Polar residues" evidence="18">
    <location>
        <begin position="1339"/>
        <end position="1361"/>
    </location>
</feature>
<dbReference type="PANTHER" id="PTHR45849">
    <property type="entry name" value="FACT COMPLEX SUBUNIT SSRP1"/>
    <property type="match status" value="1"/>
</dbReference>
<dbReference type="OrthoDB" id="18100at2759"/>
<feature type="region of interest" description="Disordered" evidence="18">
    <location>
        <begin position="1325"/>
        <end position="1361"/>
    </location>
</feature>
<keyword evidence="19" id="KW-0732">Signal</keyword>
<dbReference type="InterPro" id="IPR050454">
    <property type="entry name" value="RTT106/SSRP1_HistChap/FACT"/>
</dbReference>
<dbReference type="CDD" id="cd13231">
    <property type="entry name" value="PH2_SSRP1-like"/>
    <property type="match status" value="1"/>
</dbReference>
<dbReference type="Pfam" id="PF21103">
    <property type="entry name" value="PH1_SSRP1-like"/>
    <property type="match status" value="1"/>
</dbReference>
<evidence type="ECO:0000256" key="11">
    <source>
        <dbReference type="ARBA" id="ARBA00023204"/>
    </source>
</evidence>
<evidence type="ECO:0000313" key="21">
    <source>
        <dbReference type="EMBL" id="KAG5618145.1"/>
    </source>
</evidence>
<dbReference type="SUPFAM" id="SSF47095">
    <property type="entry name" value="HMG-box"/>
    <property type="match status" value="1"/>
</dbReference>
<feature type="compositionally biased region" description="Basic and acidic residues" evidence="18">
    <location>
        <begin position="1325"/>
        <end position="1338"/>
    </location>
</feature>
<name>A0A9J6A0S1_SOLCO</name>
<keyword evidence="11" id="KW-0234">DNA repair</keyword>
<feature type="region of interest" description="Disordered" evidence="18">
    <location>
        <begin position="1190"/>
        <end position="1280"/>
    </location>
</feature>
<feature type="compositionally biased region" description="Acidic residues" evidence="18">
    <location>
        <begin position="1195"/>
        <end position="1206"/>
    </location>
</feature>
<dbReference type="CDD" id="cd13230">
    <property type="entry name" value="PH1_SSRP1-like"/>
    <property type="match status" value="1"/>
</dbReference>
<keyword evidence="6" id="KW-0235">DNA replication</keyword>
<evidence type="ECO:0000256" key="9">
    <source>
        <dbReference type="ARBA" id="ARBA00023125"/>
    </source>
</evidence>
<evidence type="ECO:0000256" key="12">
    <source>
        <dbReference type="ARBA" id="ARBA00023242"/>
    </source>
</evidence>
<keyword evidence="5" id="KW-0158">Chromosome</keyword>
<dbReference type="Gene3D" id="2.30.29.150">
    <property type="match status" value="1"/>
</dbReference>
<evidence type="ECO:0000256" key="3">
    <source>
        <dbReference type="ARBA" id="ARBA00011111"/>
    </source>
</evidence>
<dbReference type="SUPFAM" id="SSF50729">
    <property type="entry name" value="PH domain-like"/>
    <property type="match status" value="1"/>
</dbReference>
<sequence>MPPATVVAGVLLLLLLQLFITATISAPILGLDSFLNQQSRVDPTATNDSFLSLPSSLKKHLSQPSIHHPPIPSSLLTLQVSVPITVKLVGSNFSSSAKSQLSSFLTSAISSDQFHVITPFSFQPSHHLSISHSLHLDVTLSPSSLSSRLSEILKTHLASVPSSFRSVLASVPHSIVDEIIKQDFEKEKPISGIYIYILNLGPQSKPYAYSYTPGDPSPAFTKCLGTVWTGKERYLWIDLGAGPVDYGPALAGDGVLPRGEFHPFATLHGRPKSQKALLSDLASLVWSAYQVLLVPSLRIPIPFENSLIVEFIHIYASSDNKDSVGLDWKLIERNFMDEVNENGLLFGDQSLRFKKYEVNLAECPICSFAISRAATSYTSRYLFDNYTLIVSEYLDSKHLHQTLSESAAEFRRIAKVPEEDFGGRILPVYVFDLDVSSILMLDRYHQSVAFKDMVIAVRTKSTQTVSDYSCNGRHVFTQTRELERPIVGSILQSMWGVSPTHLVWSPRHNSTLVDYTWSVGQTPFGPFSEVSSLSFVQKDAARRNVLLTSLNFSISSALEVLESISAHGGERKLLKHNQLTEFMQRWNLFKYKLDKAVSALSHFDFEMALYYLRASDHDIYAIHSLVYHASQELEASLVCFKDPPFPWASVSMSAGVFIFLVYVWAKRDSMLAASSEIRIHLLRKGTAVYGAMTDGHQFNNISLGGRGGTNTGQLKVQSGGILWKKQGGGKAVEVDKEDIVGLTWMKVPRSNQLGVRIKDGLYYKFTGFRDQAVRKTETRGEQCSKFIEAKDKVPCLLKPKGKDVASLTTYFQSSCGISPEEKQLSISGKNWGEVDLNANMLAFLVGNKQAFEISLADISQTQLQGKNDVMLEFHVDDTTGANEKDSLMEISFHIPNSNTQFVGDENRPPAQVFRDKIMSMADVGAGGEEAVVTFDGIAILTPRGRYNVELHLSFLRLQGQANDFKIQYSSVVRIFLLPKHNQPHTLVVITLDPPIRKGQTLYPHIVLQFETDNVVDLSLALSEDLLNTKYKERLLTGYKGLIHDIFTQILRGLSGSKVTKPGKFRSSQDGYAVKSSLKAEDGLLYPLEKSFFFLPKPPTLILHEEIDYVEFERHAAGTANMHYFDLLIRLKTEQEHLFRNIQRNEYHNLFDFISGKGLKIMNLNEARATEGVPVLPDDDDDAVDPHLERIKNEAGGDDSDEEDEDFVLDRDDGGSPTDDSGGDESDASGSGGEEEKPAKKKPKKEGTVSKPSTSRKKADDDGSKKKKQKKKKDPNAPKRAISAFMYFSQSERENVKKSNPGIAFTEVGRVLGERWNKLSAEEKEPFEAMAKADKKRYSEQISDYKNPQPTVVDSGNESGSS</sequence>
<protein>
    <recommendedName>
        <fullName evidence="4">FACT complex subunit SSRP1</fullName>
    </recommendedName>
    <alternativeName>
        <fullName evidence="14">FACT complex subunit Ssrp1</fullName>
    </alternativeName>
    <alternativeName>
        <fullName evidence="13 16">Facilitates Chromatin transcription complex subunit SSRP1</fullName>
    </alternativeName>
    <alternativeName>
        <fullName evidence="15">Recombination signal sequence recognition protein 1</fullName>
    </alternativeName>
</protein>
<evidence type="ECO:0000256" key="10">
    <source>
        <dbReference type="ARBA" id="ARBA00023163"/>
    </source>
</evidence>
<evidence type="ECO:0000256" key="6">
    <source>
        <dbReference type="ARBA" id="ARBA00022705"/>
    </source>
</evidence>
<evidence type="ECO:0000256" key="16">
    <source>
        <dbReference type="ARBA" id="ARBA00083607"/>
    </source>
</evidence>
<dbReference type="InterPro" id="IPR057228">
    <property type="entry name" value="DUF7906"/>
</dbReference>
<dbReference type="FunFam" id="2.30.29.30:FF:000298">
    <property type="entry name" value="FACT complex subunit SSRP1"/>
    <property type="match status" value="1"/>
</dbReference>
<dbReference type="GO" id="GO:0006281">
    <property type="term" value="P:DNA repair"/>
    <property type="evidence" value="ECO:0007669"/>
    <property type="project" value="UniProtKB-KW"/>
</dbReference>
<comment type="similarity">
    <text evidence="2">Belongs to the SSRP1 family.</text>
</comment>
<dbReference type="FunFam" id="2.30.29.150:FF:000001">
    <property type="entry name" value="Fact complex subunit ssrp1"/>
    <property type="match status" value="1"/>
</dbReference>
<keyword evidence="8" id="KW-0805">Transcription regulation</keyword>
<evidence type="ECO:0000256" key="2">
    <source>
        <dbReference type="ARBA" id="ARBA00010060"/>
    </source>
</evidence>
<evidence type="ECO:0000256" key="18">
    <source>
        <dbReference type="SAM" id="MobiDB-lite"/>
    </source>
</evidence>
<dbReference type="InterPro" id="IPR038167">
    <property type="entry name" value="SSRP1_sf"/>
</dbReference>
<feature type="signal peptide" evidence="19">
    <location>
        <begin position="1"/>
        <end position="25"/>
    </location>
</feature>
<keyword evidence="12 17" id="KW-0539">Nucleus</keyword>
<evidence type="ECO:0000313" key="22">
    <source>
        <dbReference type="Proteomes" id="UP000824120"/>
    </source>
</evidence>
<dbReference type="Gene3D" id="2.30.29.220">
    <property type="entry name" value="Structure-specific recognition protein (SSRP1)"/>
    <property type="match status" value="1"/>
</dbReference>
<keyword evidence="7" id="KW-0227">DNA damage</keyword>
<evidence type="ECO:0000256" key="4">
    <source>
        <dbReference type="ARBA" id="ARBA00016104"/>
    </source>
</evidence>
<dbReference type="Pfam" id="PF00505">
    <property type="entry name" value="HMG_box"/>
    <property type="match status" value="1"/>
</dbReference>
<evidence type="ECO:0000256" key="8">
    <source>
        <dbReference type="ARBA" id="ARBA00023015"/>
    </source>
</evidence>
<gene>
    <name evidence="21" type="ORF">H5410_017969</name>
</gene>
<dbReference type="Pfam" id="PF08512">
    <property type="entry name" value="Rttp106-like_middle"/>
    <property type="match status" value="1"/>
</dbReference>
<dbReference type="Pfam" id="PF25483">
    <property type="entry name" value="DUF7906"/>
    <property type="match status" value="1"/>
</dbReference>
<comment type="subunit">
    <text evidence="3">Component of the FACT complex, a stable heterodimer of SPT16 and SSRP1.</text>
</comment>
<evidence type="ECO:0000256" key="17">
    <source>
        <dbReference type="PROSITE-ProRule" id="PRU00267"/>
    </source>
</evidence>
<evidence type="ECO:0000256" key="13">
    <source>
        <dbReference type="ARBA" id="ARBA00031592"/>
    </source>
</evidence>
<dbReference type="Pfam" id="PF03531">
    <property type="entry name" value="SSrecog"/>
    <property type="match status" value="1"/>
</dbReference>
<dbReference type="PROSITE" id="PS50118">
    <property type="entry name" value="HMG_BOX_2"/>
    <property type="match status" value="1"/>
</dbReference>